<protein>
    <submittedName>
        <fullName evidence="1">Uncharacterized protein</fullName>
    </submittedName>
</protein>
<proteinExistence type="predicted"/>
<sequence length="337" mass="37676">MLPVEFLRLGFSISLQIDADVVRCTHSACPTACHTKPCHPTNVSQVSMGPLDLDELSSVLSTADVAFVPEMRGNAVANGGRGARGRYSAYTYFNSGVVAYNNWGWSRGRWDSVYRAYYAARRVPRRWADHVTKGDQGLLVCMVKELSEGLSGCNGTYPRFRAGPPPEALHDKLSVQLAATLRMAKARRRKLRVGWLSERWNVLCWQGLTPSGCTGLWRECTFNLSAQTIFYQFCHCARPSLPPSQVHCNADMRTAKSRSPFRPERFLYIGVGLDVCQKVWMTGWFRERAADAGSRGPCDAAATLALHRNAFLRLEAQLWRSPRFLPVAHDGNCKDDV</sequence>
<reference evidence="1" key="1">
    <citation type="submission" date="2021-01" db="EMBL/GenBank/DDBJ databases">
        <authorList>
            <person name="Corre E."/>
            <person name="Pelletier E."/>
            <person name="Niang G."/>
            <person name="Scheremetjew M."/>
            <person name="Finn R."/>
            <person name="Kale V."/>
            <person name="Holt S."/>
            <person name="Cochrane G."/>
            <person name="Meng A."/>
            <person name="Brown T."/>
            <person name="Cohen L."/>
        </authorList>
    </citation>
    <scope>NUCLEOTIDE SEQUENCE</scope>
    <source>
        <strain evidence="1">CCMP281</strain>
    </source>
</reference>
<organism evidence="1">
    <name type="scientific">Haptolina ericina</name>
    <dbReference type="NCBI Taxonomy" id="156174"/>
    <lineage>
        <taxon>Eukaryota</taxon>
        <taxon>Haptista</taxon>
        <taxon>Haptophyta</taxon>
        <taxon>Prymnesiophyceae</taxon>
        <taxon>Prymnesiales</taxon>
        <taxon>Prymnesiaceae</taxon>
        <taxon>Haptolina</taxon>
    </lineage>
</organism>
<dbReference type="AlphaFoldDB" id="A0A7S3C383"/>
<accession>A0A7S3C383</accession>
<name>A0A7S3C383_9EUKA</name>
<dbReference type="EMBL" id="HBHX01071707">
    <property type="protein sequence ID" value="CAE0152769.1"/>
    <property type="molecule type" value="Transcribed_RNA"/>
</dbReference>
<gene>
    <name evidence="1" type="ORF">HERI1096_LOCUS39659</name>
</gene>
<evidence type="ECO:0000313" key="1">
    <source>
        <dbReference type="EMBL" id="CAE0152769.1"/>
    </source>
</evidence>